<comment type="caution">
    <text evidence="2">The sequence shown here is derived from an EMBL/GenBank/DDBJ whole genome shotgun (WGS) entry which is preliminary data.</text>
</comment>
<feature type="region of interest" description="Disordered" evidence="1">
    <location>
        <begin position="49"/>
        <end position="86"/>
    </location>
</feature>
<feature type="compositionally biased region" description="Acidic residues" evidence="1">
    <location>
        <begin position="51"/>
        <end position="63"/>
    </location>
</feature>
<dbReference type="Proteomes" id="UP001153269">
    <property type="component" value="Unassembled WGS sequence"/>
</dbReference>
<reference evidence="2" key="1">
    <citation type="submission" date="2020-03" db="EMBL/GenBank/DDBJ databases">
        <authorList>
            <person name="Weist P."/>
        </authorList>
    </citation>
    <scope>NUCLEOTIDE SEQUENCE</scope>
</reference>
<protein>
    <submittedName>
        <fullName evidence="2">Uncharacterized protein</fullName>
    </submittedName>
</protein>
<proteinExistence type="predicted"/>
<evidence type="ECO:0000313" key="2">
    <source>
        <dbReference type="EMBL" id="CAB1423751.1"/>
    </source>
</evidence>
<organism evidence="2 3">
    <name type="scientific">Pleuronectes platessa</name>
    <name type="common">European plaice</name>
    <dbReference type="NCBI Taxonomy" id="8262"/>
    <lineage>
        <taxon>Eukaryota</taxon>
        <taxon>Metazoa</taxon>
        <taxon>Chordata</taxon>
        <taxon>Craniata</taxon>
        <taxon>Vertebrata</taxon>
        <taxon>Euteleostomi</taxon>
        <taxon>Actinopterygii</taxon>
        <taxon>Neopterygii</taxon>
        <taxon>Teleostei</taxon>
        <taxon>Neoteleostei</taxon>
        <taxon>Acanthomorphata</taxon>
        <taxon>Carangaria</taxon>
        <taxon>Pleuronectiformes</taxon>
        <taxon>Pleuronectoidei</taxon>
        <taxon>Pleuronectidae</taxon>
        <taxon>Pleuronectes</taxon>
    </lineage>
</organism>
<dbReference type="AlphaFoldDB" id="A0A9N7YFK2"/>
<sequence length="306" mass="34089">MLVPMYSHRNGEKSPEDDEEKKQAHVLTPINTRDENNIICFAPLQHFTVQSEEEEQQEEEQEQEQERSSWEVSDGERRRLSTDELIGPGFGQTRRVESVSPQLAPARLFECSLSRWISNPMAVSSSAQGPWFLEEMFPWKTPCWLTWKQQLTLPPEPIRLPPLALSSCLFPPAPVSSIVLPRRRVNPMQTCSCDLFTGPPPPSRWDGCLCSLEPFLPAAQRDPGLSAWAPARALCPLSSPKPPNPESHPSSQAFVRTLSLGLGSAGLLCAPIWGPGASASTPPRLFLERITARYVFACHTRYSGSC</sequence>
<evidence type="ECO:0000313" key="3">
    <source>
        <dbReference type="Proteomes" id="UP001153269"/>
    </source>
</evidence>
<feature type="compositionally biased region" description="Basic and acidic residues" evidence="1">
    <location>
        <begin position="64"/>
        <end position="82"/>
    </location>
</feature>
<dbReference type="EMBL" id="CADEAL010000677">
    <property type="protein sequence ID" value="CAB1423751.1"/>
    <property type="molecule type" value="Genomic_DNA"/>
</dbReference>
<name>A0A9N7YFK2_PLEPL</name>
<keyword evidence="3" id="KW-1185">Reference proteome</keyword>
<evidence type="ECO:0000256" key="1">
    <source>
        <dbReference type="SAM" id="MobiDB-lite"/>
    </source>
</evidence>
<feature type="region of interest" description="Disordered" evidence="1">
    <location>
        <begin position="1"/>
        <end position="30"/>
    </location>
</feature>
<gene>
    <name evidence="2" type="ORF">PLEPLA_LOCUS11672</name>
</gene>
<accession>A0A9N7YFK2</accession>